<dbReference type="Gene3D" id="1.20.120.10">
    <property type="entry name" value="Cytochrome c/b562"/>
    <property type="match status" value="1"/>
</dbReference>
<name>A0A418SGR7_9RHOB</name>
<gene>
    <name evidence="8" type="ORF">PSAL_030330</name>
</gene>
<dbReference type="InterPro" id="IPR012127">
    <property type="entry name" value="Cyt_c_prime"/>
</dbReference>
<protein>
    <submittedName>
        <fullName evidence="8">Uncharacterized protein</fullName>
    </submittedName>
</protein>
<comment type="PTM">
    <text evidence="7">Binds 1 heme group per subunit.</text>
</comment>
<dbReference type="InterPro" id="IPR010980">
    <property type="entry name" value="Cyt_c/b562"/>
</dbReference>
<evidence type="ECO:0000313" key="8">
    <source>
        <dbReference type="EMBL" id="QPM91778.1"/>
    </source>
</evidence>
<keyword evidence="1" id="KW-0813">Transport</keyword>
<evidence type="ECO:0000256" key="2">
    <source>
        <dbReference type="ARBA" id="ARBA00022617"/>
    </source>
</evidence>
<evidence type="ECO:0000256" key="7">
    <source>
        <dbReference type="PIRSR" id="PIRSR000027-2"/>
    </source>
</evidence>
<keyword evidence="3 6" id="KW-0479">Metal-binding</keyword>
<evidence type="ECO:0000256" key="5">
    <source>
        <dbReference type="ARBA" id="ARBA00023004"/>
    </source>
</evidence>
<evidence type="ECO:0000313" key="9">
    <source>
        <dbReference type="Proteomes" id="UP000283786"/>
    </source>
</evidence>
<dbReference type="Proteomes" id="UP000283786">
    <property type="component" value="Chromosome"/>
</dbReference>
<dbReference type="PIRSF" id="PIRSF000027">
    <property type="entry name" value="Cytc_c_prime"/>
    <property type="match status" value="1"/>
</dbReference>
<dbReference type="GO" id="GO:0005506">
    <property type="term" value="F:iron ion binding"/>
    <property type="evidence" value="ECO:0007669"/>
    <property type="project" value="InterPro"/>
</dbReference>
<evidence type="ECO:0000256" key="6">
    <source>
        <dbReference type="PIRSR" id="PIRSR000027-1"/>
    </source>
</evidence>
<reference evidence="8 9" key="1">
    <citation type="submission" date="2020-08" db="EMBL/GenBank/DDBJ databases">
        <title>Genome sequence of Rhodobacteraceae bacterium Lw-13e.</title>
        <authorList>
            <person name="Poehlein A."/>
            <person name="Wolter L."/>
            <person name="Daniel R."/>
            <person name="Brinkhoff T."/>
        </authorList>
    </citation>
    <scope>NUCLEOTIDE SEQUENCE [LARGE SCALE GENOMIC DNA]</scope>
    <source>
        <strain evidence="8 9">Lw-13e</strain>
    </source>
</reference>
<accession>A0A418SGR7</accession>
<evidence type="ECO:0000256" key="4">
    <source>
        <dbReference type="ARBA" id="ARBA00022982"/>
    </source>
</evidence>
<keyword evidence="5 6" id="KW-0408">Iron</keyword>
<dbReference type="GO" id="GO:0042597">
    <property type="term" value="C:periplasmic space"/>
    <property type="evidence" value="ECO:0007669"/>
    <property type="project" value="InterPro"/>
</dbReference>
<keyword evidence="2 7" id="KW-0349">Heme</keyword>
<dbReference type="GO" id="GO:0009055">
    <property type="term" value="F:electron transfer activity"/>
    <property type="evidence" value="ECO:0007669"/>
    <property type="project" value="InterPro"/>
</dbReference>
<proteinExistence type="predicted"/>
<evidence type="ECO:0000256" key="3">
    <source>
        <dbReference type="ARBA" id="ARBA00022723"/>
    </source>
</evidence>
<keyword evidence="9" id="KW-1185">Reference proteome</keyword>
<feature type="binding site" description="covalent" evidence="7">
    <location>
        <position position="138"/>
    </location>
    <ligand>
        <name>heme c</name>
        <dbReference type="ChEBI" id="CHEBI:61717"/>
    </ligand>
</feature>
<keyword evidence="4" id="KW-0249">Electron transport</keyword>
<dbReference type="SUPFAM" id="SSF47175">
    <property type="entry name" value="Cytochromes"/>
    <property type="match status" value="1"/>
</dbReference>
<organism evidence="8 9">
    <name type="scientific">Pseudooceanicola algae</name>
    <dbReference type="NCBI Taxonomy" id="1537215"/>
    <lineage>
        <taxon>Bacteria</taxon>
        <taxon>Pseudomonadati</taxon>
        <taxon>Pseudomonadota</taxon>
        <taxon>Alphaproteobacteria</taxon>
        <taxon>Rhodobacterales</taxon>
        <taxon>Paracoccaceae</taxon>
        <taxon>Pseudooceanicola</taxon>
    </lineage>
</organism>
<sequence>MNRKLLTISTAAAVLAGAALAHSEVQNEDVKARMDLMKDLRDNFGALAGMAQGKTDFDADVAQASQLAVIGIAGKIPSTFEAEAMDPESEASPDIWTNWSDFVANAEALEVAAEGLDPSSLDTLKAGFGSVAGTCGTCHKAFRVK</sequence>
<dbReference type="EMBL" id="CP060436">
    <property type="protein sequence ID" value="QPM91778.1"/>
    <property type="molecule type" value="Genomic_DNA"/>
</dbReference>
<dbReference type="Pfam" id="PF01322">
    <property type="entry name" value="Cytochrom_C_2"/>
    <property type="match status" value="1"/>
</dbReference>
<feature type="binding site" description="covalent" evidence="7">
    <location>
        <position position="135"/>
    </location>
    <ligand>
        <name>heme c</name>
        <dbReference type="ChEBI" id="CHEBI:61717"/>
    </ligand>
</feature>
<dbReference type="OrthoDB" id="7596534at2"/>
<dbReference type="GO" id="GO:0020037">
    <property type="term" value="F:heme binding"/>
    <property type="evidence" value="ECO:0007669"/>
    <property type="project" value="InterPro"/>
</dbReference>
<dbReference type="GO" id="GO:0022900">
    <property type="term" value="P:electron transport chain"/>
    <property type="evidence" value="ECO:0007669"/>
    <property type="project" value="InterPro"/>
</dbReference>
<dbReference type="PROSITE" id="PS51009">
    <property type="entry name" value="CYTCII"/>
    <property type="match status" value="1"/>
</dbReference>
<dbReference type="InterPro" id="IPR002321">
    <property type="entry name" value="Cyt_c_II"/>
</dbReference>
<dbReference type="RefSeq" id="WP_119839396.1">
    <property type="nucleotide sequence ID" value="NZ_CP060436.1"/>
</dbReference>
<feature type="binding site" description="axial binding residue" evidence="6">
    <location>
        <position position="139"/>
    </location>
    <ligand>
        <name>heme c</name>
        <dbReference type="ChEBI" id="CHEBI:61717"/>
    </ligand>
    <ligandPart>
        <name>Fe</name>
        <dbReference type="ChEBI" id="CHEBI:18248"/>
    </ligandPart>
</feature>
<evidence type="ECO:0000256" key="1">
    <source>
        <dbReference type="ARBA" id="ARBA00022448"/>
    </source>
</evidence>
<dbReference type="KEGG" id="palw:PSAL_030330"/>
<dbReference type="AlphaFoldDB" id="A0A418SGR7"/>